<keyword evidence="4" id="KW-1185">Reference proteome</keyword>
<dbReference type="SMART" id="SM00343">
    <property type="entry name" value="ZnF_C2HC"/>
    <property type="match status" value="1"/>
</dbReference>
<accession>A0A225UN86</accession>
<evidence type="ECO:0000256" key="1">
    <source>
        <dbReference type="SAM" id="MobiDB-lite"/>
    </source>
</evidence>
<feature type="region of interest" description="Disordered" evidence="1">
    <location>
        <begin position="112"/>
        <end position="141"/>
    </location>
</feature>
<evidence type="ECO:0000313" key="4">
    <source>
        <dbReference type="Proteomes" id="UP000198211"/>
    </source>
</evidence>
<dbReference type="InterPro" id="IPR036875">
    <property type="entry name" value="Znf_CCHC_sf"/>
</dbReference>
<reference evidence="4" key="1">
    <citation type="submission" date="2017-03" db="EMBL/GenBank/DDBJ databases">
        <title>Phytopthora megakarya and P. palmivora, two closely related causual agents of cacao black pod achieved similar genome size and gene model numbers by different mechanisms.</title>
        <authorList>
            <person name="Ali S."/>
            <person name="Shao J."/>
            <person name="Larry D.J."/>
            <person name="Kronmiller B."/>
            <person name="Shen D."/>
            <person name="Strem M.D."/>
            <person name="Melnick R.L."/>
            <person name="Guiltinan M.J."/>
            <person name="Tyler B.M."/>
            <person name="Meinhardt L.W."/>
            <person name="Bailey B.A."/>
        </authorList>
    </citation>
    <scope>NUCLEOTIDE SEQUENCE [LARGE SCALE GENOMIC DNA]</scope>
    <source>
        <strain evidence="4">zdho120</strain>
    </source>
</reference>
<dbReference type="EMBL" id="NBNE01014137">
    <property type="protein sequence ID" value="OWY94584.1"/>
    <property type="molecule type" value="Genomic_DNA"/>
</dbReference>
<feature type="compositionally biased region" description="Basic and acidic residues" evidence="1">
    <location>
        <begin position="112"/>
        <end position="125"/>
    </location>
</feature>
<dbReference type="InterPro" id="IPR001878">
    <property type="entry name" value="Znf_CCHC"/>
</dbReference>
<comment type="caution">
    <text evidence="3">The sequence shown here is derived from an EMBL/GenBank/DDBJ whole genome shotgun (WGS) entry which is preliminary data.</text>
</comment>
<proteinExistence type="predicted"/>
<sequence>MYFEEVLHPCRKNEINRKTRKLLGQDMVTEPWLCVEVLSQLEDFTADQVEDALPWIFGDKSKKEVDLMDKTQAIMANNVRVKQGTKRKPSGNEAKHACFYCFKADHFKSDCPTKAADRNPNRTDAHTAPGAKRTKKGNSTAINMVKTVVADGEPRLNRRGNTVLE</sequence>
<organism evidence="3 4">
    <name type="scientific">Phytophthora megakarya</name>
    <dbReference type="NCBI Taxonomy" id="4795"/>
    <lineage>
        <taxon>Eukaryota</taxon>
        <taxon>Sar</taxon>
        <taxon>Stramenopiles</taxon>
        <taxon>Oomycota</taxon>
        <taxon>Peronosporomycetes</taxon>
        <taxon>Peronosporales</taxon>
        <taxon>Peronosporaceae</taxon>
        <taxon>Phytophthora</taxon>
    </lineage>
</organism>
<name>A0A225UN86_9STRA</name>
<dbReference type="GO" id="GO:0008270">
    <property type="term" value="F:zinc ion binding"/>
    <property type="evidence" value="ECO:0007669"/>
    <property type="project" value="InterPro"/>
</dbReference>
<protein>
    <recommendedName>
        <fullName evidence="2">CCHC-type domain-containing protein</fullName>
    </recommendedName>
</protein>
<dbReference type="Gene3D" id="4.10.60.10">
    <property type="entry name" value="Zinc finger, CCHC-type"/>
    <property type="match status" value="1"/>
</dbReference>
<evidence type="ECO:0000313" key="3">
    <source>
        <dbReference type="EMBL" id="OWY94584.1"/>
    </source>
</evidence>
<dbReference type="OrthoDB" id="126576at2759"/>
<evidence type="ECO:0000259" key="2">
    <source>
        <dbReference type="SMART" id="SM00343"/>
    </source>
</evidence>
<gene>
    <name evidence="3" type="ORF">PHMEG_00035641</name>
</gene>
<feature type="domain" description="CCHC-type" evidence="2">
    <location>
        <begin position="97"/>
        <end position="113"/>
    </location>
</feature>
<dbReference type="GO" id="GO:0003676">
    <property type="term" value="F:nucleic acid binding"/>
    <property type="evidence" value="ECO:0007669"/>
    <property type="project" value="InterPro"/>
</dbReference>
<dbReference type="SUPFAM" id="SSF57756">
    <property type="entry name" value="Retrovirus zinc finger-like domains"/>
    <property type="match status" value="1"/>
</dbReference>
<dbReference type="Proteomes" id="UP000198211">
    <property type="component" value="Unassembled WGS sequence"/>
</dbReference>
<dbReference type="AlphaFoldDB" id="A0A225UN86"/>